<dbReference type="RefSeq" id="WP_169623216.1">
    <property type="nucleotide sequence ID" value="NZ_JABBNT010000001.1"/>
</dbReference>
<feature type="transmembrane region" description="Helical" evidence="12">
    <location>
        <begin position="153"/>
        <end position="173"/>
    </location>
</feature>
<dbReference type="CDD" id="cd00371">
    <property type="entry name" value="HMA"/>
    <property type="match status" value="1"/>
</dbReference>
<evidence type="ECO:0000256" key="13">
    <source>
        <dbReference type="SAM" id="MobiDB-lite"/>
    </source>
</evidence>
<protein>
    <recommendedName>
        <fullName evidence="10">P-type Cu(2+) transporter</fullName>
        <ecNumber evidence="10">7.2.2.9</ecNumber>
    </recommendedName>
</protein>
<dbReference type="InterPro" id="IPR059000">
    <property type="entry name" value="ATPase_P-type_domA"/>
</dbReference>
<dbReference type="PROSITE" id="PS00154">
    <property type="entry name" value="ATPASE_E1_E2"/>
    <property type="match status" value="1"/>
</dbReference>
<feature type="region of interest" description="Disordered" evidence="13">
    <location>
        <begin position="269"/>
        <end position="289"/>
    </location>
</feature>
<keyword evidence="12" id="KW-1003">Cell membrane</keyword>
<dbReference type="Gene3D" id="3.30.70.100">
    <property type="match status" value="1"/>
</dbReference>
<accession>A0A7Y0DWH6</accession>
<dbReference type="EMBL" id="JABBNT010000001">
    <property type="protein sequence ID" value="NMM42896.1"/>
    <property type="molecule type" value="Genomic_DNA"/>
</dbReference>
<keyword evidence="6 12" id="KW-0067">ATP-binding</keyword>
<dbReference type="PRINTS" id="PR00943">
    <property type="entry name" value="CUATPASE"/>
</dbReference>
<dbReference type="InterPro" id="IPR001757">
    <property type="entry name" value="P_typ_ATPase"/>
</dbReference>
<keyword evidence="7" id="KW-1278">Translocase</keyword>
<dbReference type="InterPro" id="IPR018303">
    <property type="entry name" value="ATPase_P-typ_P_site"/>
</dbReference>
<organism evidence="15 16">
    <name type="scientific">Pacificispira spongiicola</name>
    <dbReference type="NCBI Taxonomy" id="2729598"/>
    <lineage>
        <taxon>Bacteria</taxon>
        <taxon>Pseudomonadati</taxon>
        <taxon>Pseudomonadota</taxon>
        <taxon>Alphaproteobacteria</taxon>
        <taxon>Rhodospirillales</taxon>
        <taxon>Rhodospirillaceae</taxon>
        <taxon>Pacificispira</taxon>
    </lineage>
</organism>
<dbReference type="InterPro" id="IPR023298">
    <property type="entry name" value="ATPase_P-typ_TM_dom_sf"/>
</dbReference>
<dbReference type="SUPFAM" id="SSF81653">
    <property type="entry name" value="Calcium ATPase, transduction domain A"/>
    <property type="match status" value="1"/>
</dbReference>
<evidence type="ECO:0000256" key="12">
    <source>
        <dbReference type="RuleBase" id="RU362081"/>
    </source>
</evidence>
<dbReference type="PROSITE" id="PS01229">
    <property type="entry name" value="COF_2"/>
    <property type="match status" value="1"/>
</dbReference>
<dbReference type="InterPro" id="IPR036412">
    <property type="entry name" value="HAD-like_sf"/>
</dbReference>
<dbReference type="SUPFAM" id="SSF56784">
    <property type="entry name" value="HAD-like"/>
    <property type="match status" value="1"/>
</dbReference>
<dbReference type="NCBIfam" id="TIGR01494">
    <property type="entry name" value="ATPase_P-type"/>
    <property type="match status" value="2"/>
</dbReference>
<dbReference type="NCBIfam" id="TIGR01511">
    <property type="entry name" value="ATPase-IB1_Cu"/>
    <property type="match status" value="1"/>
</dbReference>
<dbReference type="Gene3D" id="3.40.50.1000">
    <property type="entry name" value="HAD superfamily/HAD-like"/>
    <property type="match status" value="1"/>
</dbReference>
<comment type="subcellular location">
    <subcellularLocation>
        <location evidence="12">Cell membrane</location>
    </subcellularLocation>
    <subcellularLocation>
        <location evidence="1">Endomembrane system</location>
        <topology evidence="1">Multi-pass membrane protein</topology>
    </subcellularLocation>
</comment>
<dbReference type="Pfam" id="PF00122">
    <property type="entry name" value="E1-E2_ATPase"/>
    <property type="match status" value="1"/>
</dbReference>
<dbReference type="Pfam" id="PF00403">
    <property type="entry name" value="HMA"/>
    <property type="match status" value="1"/>
</dbReference>
<reference evidence="15 16" key="1">
    <citation type="submission" date="2020-04" db="EMBL/GenBank/DDBJ databases">
        <title>Rhodospirillaceae bacterium KN72 isolated from deep sea.</title>
        <authorList>
            <person name="Zhang D.-C."/>
        </authorList>
    </citation>
    <scope>NUCLEOTIDE SEQUENCE [LARGE SCALE GENOMIC DNA]</scope>
    <source>
        <strain evidence="15 16">KN72</strain>
    </source>
</reference>
<feature type="transmembrane region" description="Helical" evidence="12">
    <location>
        <begin position="677"/>
        <end position="696"/>
    </location>
</feature>
<evidence type="ECO:0000256" key="11">
    <source>
        <dbReference type="ARBA" id="ARBA00047424"/>
    </source>
</evidence>
<keyword evidence="16" id="KW-1185">Reference proteome</keyword>
<dbReference type="GO" id="GO:0005507">
    <property type="term" value="F:copper ion binding"/>
    <property type="evidence" value="ECO:0007669"/>
    <property type="project" value="TreeGrafter"/>
</dbReference>
<dbReference type="Proteomes" id="UP000539372">
    <property type="component" value="Unassembled WGS sequence"/>
</dbReference>
<comment type="caution">
    <text evidence="15">The sequence shown here is derived from an EMBL/GenBank/DDBJ whole genome shotgun (WGS) entry which is preliminary data.</text>
</comment>
<keyword evidence="5 12" id="KW-0547">Nucleotide-binding</keyword>
<dbReference type="InterPro" id="IPR027256">
    <property type="entry name" value="P-typ_ATPase_IB"/>
</dbReference>
<dbReference type="InterPro" id="IPR008250">
    <property type="entry name" value="ATPase_P-typ_transduc_dom_A_sf"/>
</dbReference>
<comment type="catalytic activity">
    <reaction evidence="11">
        <text>Cu(2+)(in) + ATP + H2O = Cu(2+)(out) + ADP + phosphate + H(+)</text>
        <dbReference type="Rhea" id="RHEA:10376"/>
        <dbReference type="ChEBI" id="CHEBI:15377"/>
        <dbReference type="ChEBI" id="CHEBI:15378"/>
        <dbReference type="ChEBI" id="CHEBI:29036"/>
        <dbReference type="ChEBI" id="CHEBI:30616"/>
        <dbReference type="ChEBI" id="CHEBI:43474"/>
        <dbReference type="ChEBI" id="CHEBI:456216"/>
        <dbReference type="EC" id="7.2.2.9"/>
    </reaction>
</comment>
<dbReference type="Gene3D" id="3.40.1110.10">
    <property type="entry name" value="Calcium-transporting ATPase, cytoplasmic domain N"/>
    <property type="match status" value="1"/>
</dbReference>
<keyword evidence="4 12" id="KW-0479">Metal-binding</keyword>
<dbReference type="InterPro" id="IPR044492">
    <property type="entry name" value="P_typ_ATPase_HD_dom"/>
</dbReference>
<evidence type="ECO:0000313" key="16">
    <source>
        <dbReference type="Proteomes" id="UP000539372"/>
    </source>
</evidence>
<evidence type="ECO:0000256" key="8">
    <source>
        <dbReference type="ARBA" id="ARBA00022989"/>
    </source>
</evidence>
<dbReference type="PANTHER" id="PTHR43520:SF8">
    <property type="entry name" value="P-TYPE CU(+) TRANSPORTER"/>
    <property type="match status" value="1"/>
</dbReference>
<dbReference type="SUPFAM" id="SSF55008">
    <property type="entry name" value="HMA, heavy metal-associated domain"/>
    <property type="match status" value="1"/>
</dbReference>
<dbReference type="PROSITE" id="PS01047">
    <property type="entry name" value="HMA_1"/>
    <property type="match status" value="1"/>
</dbReference>
<feature type="transmembrane region" description="Helical" evidence="12">
    <location>
        <begin position="702"/>
        <end position="719"/>
    </location>
</feature>
<dbReference type="NCBIfam" id="TIGR01525">
    <property type="entry name" value="ATPase-IB_hvy"/>
    <property type="match status" value="1"/>
</dbReference>
<dbReference type="InterPro" id="IPR036163">
    <property type="entry name" value="HMA_dom_sf"/>
</dbReference>
<dbReference type="SFLD" id="SFLDS00003">
    <property type="entry name" value="Haloacid_Dehalogenase"/>
    <property type="match status" value="1"/>
</dbReference>
<dbReference type="GO" id="GO:0016887">
    <property type="term" value="F:ATP hydrolysis activity"/>
    <property type="evidence" value="ECO:0007669"/>
    <property type="project" value="InterPro"/>
</dbReference>
<evidence type="ECO:0000256" key="5">
    <source>
        <dbReference type="ARBA" id="ARBA00022741"/>
    </source>
</evidence>
<comment type="similarity">
    <text evidence="2 12">Belongs to the cation transport ATPase (P-type) (TC 3.A.3) family. Type IB subfamily.</text>
</comment>
<evidence type="ECO:0000256" key="10">
    <source>
        <dbReference type="ARBA" id="ARBA00038904"/>
    </source>
</evidence>
<dbReference type="Pfam" id="PF00702">
    <property type="entry name" value="Hydrolase"/>
    <property type="match status" value="1"/>
</dbReference>
<keyword evidence="3 12" id="KW-0812">Transmembrane</keyword>
<dbReference type="GO" id="GO:0005886">
    <property type="term" value="C:plasma membrane"/>
    <property type="evidence" value="ECO:0007669"/>
    <property type="project" value="UniProtKB-SubCell"/>
</dbReference>
<dbReference type="CDD" id="cd02094">
    <property type="entry name" value="P-type_ATPase_Cu-like"/>
    <property type="match status" value="1"/>
</dbReference>
<dbReference type="FunFam" id="3.30.70.100:FF:000005">
    <property type="entry name" value="Copper-exporting P-type ATPase A"/>
    <property type="match status" value="1"/>
</dbReference>
<dbReference type="GO" id="GO:0005524">
    <property type="term" value="F:ATP binding"/>
    <property type="evidence" value="ECO:0007669"/>
    <property type="project" value="UniProtKB-UniRule"/>
</dbReference>
<dbReference type="PANTHER" id="PTHR43520">
    <property type="entry name" value="ATP7, ISOFORM B"/>
    <property type="match status" value="1"/>
</dbReference>
<dbReference type="FunFam" id="2.70.150.10:FF:000002">
    <property type="entry name" value="Copper-transporting ATPase 1, putative"/>
    <property type="match status" value="1"/>
</dbReference>
<dbReference type="SFLD" id="SFLDF00027">
    <property type="entry name" value="p-type_atpase"/>
    <property type="match status" value="1"/>
</dbReference>
<evidence type="ECO:0000256" key="7">
    <source>
        <dbReference type="ARBA" id="ARBA00022967"/>
    </source>
</evidence>
<evidence type="ECO:0000313" key="15">
    <source>
        <dbReference type="EMBL" id="NMM42896.1"/>
    </source>
</evidence>
<dbReference type="Gene3D" id="2.70.150.10">
    <property type="entry name" value="Calcium-transporting ATPase, cytoplasmic transduction domain A"/>
    <property type="match status" value="1"/>
</dbReference>
<feature type="transmembrane region" description="Helical" evidence="12">
    <location>
        <begin position="362"/>
        <end position="382"/>
    </location>
</feature>
<proteinExistence type="inferred from homology"/>
<feature type="transmembrane region" description="Helical" evidence="12">
    <location>
        <begin position="123"/>
        <end position="141"/>
    </location>
</feature>
<dbReference type="InterPro" id="IPR006121">
    <property type="entry name" value="HMA_dom"/>
</dbReference>
<evidence type="ECO:0000256" key="1">
    <source>
        <dbReference type="ARBA" id="ARBA00004127"/>
    </source>
</evidence>
<keyword evidence="9 12" id="KW-0472">Membrane</keyword>
<feature type="domain" description="HMA" evidence="14">
    <location>
        <begin position="2"/>
        <end position="65"/>
    </location>
</feature>
<dbReference type="PROSITE" id="PS50846">
    <property type="entry name" value="HMA_2"/>
    <property type="match status" value="1"/>
</dbReference>
<dbReference type="AlphaFoldDB" id="A0A7Y0DWH6"/>
<dbReference type="GO" id="GO:0043682">
    <property type="term" value="F:P-type divalent copper transporter activity"/>
    <property type="evidence" value="ECO:0007669"/>
    <property type="project" value="UniProtKB-EC"/>
</dbReference>
<dbReference type="SUPFAM" id="SSF81665">
    <property type="entry name" value="Calcium ATPase, transmembrane domain M"/>
    <property type="match status" value="1"/>
</dbReference>
<dbReference type="InterPro" id="IPR023214">
    <property type="entry name" value="HAD_sf"/>
</dbReference>
<evidence type="ECO:0000256" key="2">
    <source>
        <dbReference type="ARBA" id="ARBA00006024"/>
    </source>
</evidence>
<evidence type="ECO:0000256" key="3">
    <source>
        <dbReference type="ARBA" id="ARBA00022692"/>
    </source>
</evidence>
<gene>
    <name evidence="15" type="ORF">HH303_00295</name>
</gene>
<keyword evidence="8 12" id="KW-1133">Transmembrane helix</keyword>
<name>A0A7Y0DWH6_9PROT</name>
<feature type="transmembrane region" description="Helical" evidence="12">
    <location>
        <begin position="86"/>
        <end position="111"/>
    </location>
</feature>
<dbReference type="PRINTS" id="PR00119">
    <property type="entry name" value="CATATPASE"/>
</dbReference>
<evidence type="ECO:0000256" key="9">
    <source>
        <dbReference type="ARBA" id="ARBA00023136"/>
    </source>
</evidence>
<dbReference type="InterPro" id="IPR017969">
    <property type="entry name" value="Heavy-metal-associated_CS"/>
</dbReference>
<evidence type="ECO:0000256" key="4">
    <source>
        <dbReference type="ARBA" id="ARBA00022723"/>
    </source>
</evidence>
<evidence type="ECO:0000259" key="14">
    <source>
        <dbReference type="PROSITE" id="PS50846"/>
    </source>
</evidence>
<dbReference type="InterPro" id="IPR023299">
    <property type="entry name" value="ATPase_P-typ_cyto_dom_N"/>
</dbReference>
<dbReference type="SFLD" id="SFLDG00002">
    <property type="entry name" value="C1.7:_P-type_atpase_like"/>
    <property type="match status" value="1"/>
</dbReference>
<dbReference type="GO" id="GO:0055070">
    <property type="term" value="P:copper ion homeostasis"/>
    <property type="evidence" value="ECO:0007669"/>
    <property type="project" value="TreeGrafter"/>
</dbReference>
<evidence type="ECO:0000256" key="6">
    <source>
        <dbReference type="ARBA" id="ARBA00022840"/>
    </source>
</evidence>
<feature type="transmembrane region" description="Helical" evidence="12">
    <location>
        <begin position="179"/>
        <end position="196"/>
    </location>
</feature>
<dbReference type="EC" id="7.2.2.9" evidence="10"/>
<dbReference type="GO" id="GO:0012505">
    <property type="term" value="C:endomembrane system"/>
    <property type="evidence" value="ECO:0007669"/>
    <property type="project" value="UniProtKB-SubCell"/>
</dbReference>
<feature type="transmembrane region" description="Helical" evidence="12">
    <location>
        <begin position="334"/>
        <end position="356"/>
    </location>
</feature>
<sequence length="724" mass="75217">MSTVELEIDGMTCAGCASRVEKALASVPGVSAASVNLALERASVESDGDARSLVTAVEKAGYAAWLKEDTDPEEQAARARAADRQAWVWVGVSVVLTLPFLVQMVAMALGIHALMMPYWLEPLLAAPVVFGAGARFFSGAWHAVLTRSGTMDVLVAMGTGAAYFYSLYLVLTLGAGSEGHLYFEAAAVIVTLVLFGKRLEAWAKQGTSAALRSLMNLRPATARRVDANGREETVAIEAVATGDVLIVLPGERIPVDGRILEGQSDSDESLITGESLPVPKKPGDPVTGGAVNGDGLLKVEAVAVGRDTTLSKITRLVERAQAGKAPVQKLVDRVSAIFVPTVLGIALVTFVGWLVAGYGLEQAVTAGVSVLVIACPCALGLATPTAMVAGTGAAAKAGILIKDIEAMERAASIDTVLFDKTGTLTEGHPVLSDTVDLSGVDTSDHLRLATALQRGSDHPLAKAFRSAFEAADGDAASLPSPRNFTNRPGEGVAGEVDGVSVALGNRALLSRLGVALDTNAAQKMEELGETVVYLVRDGKPAAVFGFRDAPRPMAVAALARLKERGLATGMVSGDSQAAADRVGRDLGMDLVLAGVRPDRKAKTVAARQQDGARVAMVGDGINDAPALVQADLGIAMGTGSDVALDAAPVTLMRSDLMLVPAVLDICRKTVSKIRQNLFWAFIYNVIGLPLAALGFLSPAVAGAAMAMSSVSVVTSSLLLRRWRP</sequence>